<dbReference type="Gene3D" id="1.10.10.10">
    <property type="entry name" value="Winged helix-like DNA-binding domain superfamily/Winged helix DNA-binding domain"/>
    <property type="match status" value="1"/>
</dbReference>
<dbReference type="InterPro" id="IPR006497">
    <property type="entry name" value="Phage_lambda_VrpO_N"/>
</dbReference>
<sequence length="67" mass="7462">MRTRSSKGWGQLTRTIARALAGAKINGSESRVLWAMVYKTIAFNKASDGIPWSQLEELTGIDQWHLG</sequence>
<dbReference type="GO" id="GO:0006260">
    <property type="term" value="P:DNA replication"/>
    <property type="evidence" value="ECO:0007669"/>
    <property type="project" value="InterPro"/>
</dbReference>
<dbReference type="AlphaFoldDB" id="X1VPD0"/>
<dbReference type="EMBL" id="BARW01039152">
    <property type="protein sequence ID" value="GAJ18336.1"/>
    <property type="molecule type" value="Genomic_DNA"/>
</dbReference>
<accession>X1VPD0</accession>
<evidence type="ECO:0000313" key="2">
    <source>
        <dbReference type="EMBL" id="GAJ18336.1"/>
    </source>
</evidence>
<evidence type="ECO:0000259" key="1">
    <source>
        <dbReference type="Pfam" id="PF04492"/>
    </source>
</evidence>
<feature type="non-terminal residue" evidence="2">
    <location>
        <position position="67"/>
    </location>
</feature>
<gene>
    <name evidence="2" type="ORF">S12H4_59769</name>
</gene>
<reference evidence="2" key="1">
    <citation type="journal article" date="2014" name="Front. Microbiol.">
        <title>High frequency of phylogenetically diverse reductive dehalogenase-homologous genes in deep subseafloor sedimentary metagenomes.</title>
        <authorList>
            <person name="Kawai M."/>
            <person name="Futagami T."/>
            <person name="Toyoda A."/>
            <person name="Takaki Y."/>
            <person name="Nishi S."/>
            <person name="Hori S."/>
            <person name="Arai W."/>
            <person name="Tsubouchi T."/>
            <person name="Morono Y."/>
            <person name="Uchiyama I."/>
            <person name="Ito T."/>
            <person name="Fujiyama A."/>
            <person name="Inagaki F."/>
            <person name="Takami H."/>
        </authorList>
    </citation>
    <scope>NUCLEOTIDE SEQUENCE</scope>
    <source>
        <strain evidence="2">Expedition CK06-06</strain>
    </source>
</reference>
<feature type="domain" description="Bacteriophage lambda Replication protein O N-terminal" evidence="1">
    <location>
        <begin position="7"/>
        <end position="65"/>
    </location>
</feature>
<name>X1VPD0_9ZZZZ</name>
<comment type="caution">
    <text evidence="2">The sequence shown here is derived from an EMBL/GenBank/DDBJ whole genome shotgun (WGS) entry which is preliminary data.</text>
</comment>
<organism evidence="2">
    <name type="scientific">marine sediment metagenome</name>
    <dbReference type="NCBI Taxonomy" id="412755"/>
    <lineage>
        <taxon>unclassified sequences</taxon>
        <taxon>metagenomes</taxon>
        <taxon>ecological metagenomes</taxon>
    </lineage>
</organism>
<dbReference type="Pfam" id="PF04492">
    <property type="entry name" value="Phage_rep_O"/>
    <property type="match status" value="1"/>
</dbReference>
<proteinExistence type="predicted"/>
<dbReference type="InterPro" id="IPR036388">
    <property type="entry name" value="WH-like_DNA-bd_sf"/>
</dbReference>
<protein>
    <recommendedName>
        <fullName evidence="1">Bacteriophage lambda Replication protein O N-terminal domain-containing protein</fullName>
    </recommendedName>
</protein>